<evidence type="ECO:0000313" key="5">
    <source>
        <dbReference type="Proteomes" id="UP000243579"/>
    </source>
</evidence>
<evidence type="ECO:0000256" key="2">
    <source>
        <dbReference type="ARBA" id="ARBA00023242"/>
    </source>
</evidence>
<reference evidence="4 5" key="1">
    <citation type="journal article" date="2014" name="Genome Biol. Evol.">
        <title>The secreted proteins of Achlya hypogyna and Thraustotheca clavata identify the ancestral oomycete secretome and reveal gene acquisitions by horizontal gene transfer.</title>
        <authorList>
            <person name="Misner I."/>
            <person name="Blouin N."/>
            <person name="Leonard G."/>
            <person name="Richards T.A."/>
            <person name="Lane C.E."/>
        </authorList>
    </citation>
    <scope>NUCLEOTIDE SEQUENCE [LARGE SCALE GENOMIC DNA]</scope>
    <source>
        <strain evidence="4 5">ATCC 48635</strain>
    </source>
</reference>
<comment type="subcellular location">
    <subcellularLocation>
        <location evidence="1">Nucleus</location>
    </subcellularLocation>
</comment>
<dbReference type="InterPro" id="IPR010402">
    <property type="entry name" value="CCT_domain"/>
</dbReference>
<evidence type="ECO:0000259" key="3">
    <source>
        <dbReference type="PROSITE" id="PS51017"/>
    </source>
</evidence>
<dbReference type="OrthoDB" id="73854at2759"/>
<accession>A0A1V9Y9Z9</accession>
<feature type="domain" description="CCT" evidence="3">
    <location>
        <begin position="172"/>
        <end position="214"/>
    </location>
</feature>
<dbReference type="Proteomes" id="UP000243579">
    <property type="component" value="Unassembled WGS sequence"/>
</dbReference>
<gene>
    <name evidence="4" type="ORF">ACHHYP_15852</name>
</gene>
<dbReference type="AlphaFoldDB" id="A0A1V9Y9Z9"/>
<protein>
    <recommendedName>
        <fullName evidence="3">CCT domain-containing protein</fullName>
    </recommendedName>
</protein>
<sequence>MDDVANVDLMSDLFSAFEGDAVVVDEISELFASLEGDQNDAAVVDEIASIFDDLGAASNDADVVDEISAMFDDLEKESSAAVLQDEADAFFVDDVADLFTCLAAQSPAPSIVNARLPPVVARVPTVDSRVPTLDARVPTLDRRIPTLTQRSLPVLGGLVCGPPVFQKATLTREDRVARWKDKRKNRTAKDKPVFESRQQVAAKRRRINGRFAGLETQFIPISTLQN</sequence>
<dbReference type="PROSITE" id="PS51017">
    <property type="entry name" value="CCT"/>
    <property type="match status" value="1"/>
</dbReference>
<proteinExistence type="predicted"/>
<dbReference type="EMBL" id="JNBR01002432">
    <property type="protein sequence ID" value="OQR82560.1"/>
    <property type="molecule type" value="Genomic_DNA"/>
</dbReference>
<evidence type="ECO:0000313" key="4">
    <source>
        <dbReference type="EMBL" id="OQR82560.1"/>
    </source>
</evidence>
<keyword evidence="2" id="KW-0539">Nucleus</keyword>
<name>A0A1V9Y9Z9_ACHHY</name>
<evidence type="ECO:0000256" key="1">
    <source>
        <dbReference type="ARBA" id="ARBA00004123"/>
    </source>
</evidence>
<dbReference type="Pfam" id="PF06203">
    <property type="entry name" value="CCT"/>
    <property type="match status" value="1"/>
</dbReference>
<keyword evidence="5" id="KW-1185">Reference proteome</keyword>
<comment type="caution">
    <text evidence="4">The sequence shown here is derived from an EMBL/GenBank/DDBJ whole genome shotgun (WGS) entry which is preliminary data.</text>
</comment>
<dbReference type="GO" id="GO:0005634">
    <property type="term" value="C:nucleus"/>
    <property type="evidence" value="ECO:0007669"/>
    <property type="project" value="UniProtKB-SubCell"/>
</dbReference>
<organism evidence="4 5">
    <name type="scientific">Achlya hypogyna</name>
    <name type="common">Oomycete</name>
    <name type="synonym">Protoachlya hypogyna</name>
    <dbReference type="NCBI Taxonomy" id="1202772"/>
    <lineage>
        <taxon>Eukaryota</taxon>
        <taxon>Sar</taxon>
        <taxon>Stramenopiles</taxon>
        <taxon>Oomycota</taxon>
        <taxon>Saprolegniomycetes</taxon>
        <taxon>Saprolegniales</taxon>
        <taxon>Achlyaceae</taxon>
        <taxon>Achlya</taxon>
    </lineage>
</organism>